<dbReference type="InterPro" id="IPR046826">
    <property type="entry name" value="PDH_N"/>
</dbReference>
<dbReference type="AlphaFoldDB" id="A0A5B9E5H2"/>
<dbReference type="GO" id="GO:0070403">
    <property type="term" value="F:NAD+ binding"/>
    <property type="evidence" value="ECO:0007669"/>
    <property type="project" value="InterPro"/>
</dbReference>
<feature type="domain" description="Prephenate/arogenate dehydrogenase" evidence="2">
    <location>
        <begin position="2"/>
        <end position="284"/>
    </location>
</feature>
<dbReference type="PANTHER" id="PTHR21363">
    <property type="entry name" value="PREPHENATE DEHYDROGENASE"/>
    <property type="match status" value="1"/>
</dbReference>
<organism evidence="3 4">
    <name type="scientific">Terriglobus albidus</name>
    <dbReference type="NCBI Taxonomy" id="1592106"/>
    <lineage>
        <taxon>Bacteria</taxon>
        <taxon>Pseudomonadati</taxon>
        <taxon>Acidobacteriota</taxon>
        <taxon>Terriglobia</taxon>
        <taxon>Terriglobales</taxon>
        <taxon>Acidobacteriaceae</taxon>
        <taxon>Terriglobus</taxon>
    </lineage>
</organism>
<protein>
    <submittedName>
        <fullName evidence="3">Prephenate dehydrogenase</fullName>
    </submittedName>
</protein>
<dbReference type="Pfam" id="PF02153">
    <property type="entry name" value="PDH_N"/>
    <property type="match status" value="1"/>
</dbReference>
<sequence length="284" mass="30646">MNSLLIVGTGLIGASTGLALKAAGFSGRITGFDLSAAELLIAHESGAIDEVVSTREAATEAARRSDVVLLAVPVFAILDWMTILAPVLKPGQLVTDTGSTKVQIADVARRLFPGVAGPRFLPGHPMAGKESGGAAIAEAGLYQGAVWIFTPVDAESTAEETAWREWMSAIGTKVMDLEPARHDQLLAWVSHLPQMVSTALSALLEDTFGDDPDLRAIGGRALREMTRLGSSPYSMWRDVAMTNTAPLANSLLALEQRLQHLREHLRTPELREEFQRANKFREPR</sequence>
<dbReference type="FunFam" id="3.40.50.720:FF:000208">
    <property type="entry name" value="Prephenate dehydrogenase"/>
    <property type="match status" value="1"/>
</dbReference>
<dbReference type="PANTHER" id="PTHR21363:SF0">
    <property type="entry name" value="PREPHENATE DEHYDROGENASE [NADP(+)]"/>
    <property type="match status" value="1"/>
</dbReference>
<dbReference type="Gene3D" id="1.10.3660.10">
    <property type="entry name" value="6-phosphogluconate dehydrogenase C-terminal like domain"/>
    <property type="match status" value="1"/>
</dbReference>
<dbReference type="EMBL" id="CP042806">
    <property type="protein sequence ID" value="QEE26824.1"/>
    <property type="molecule type" value="Genomic_DNA"/>
</dbReference>
<evidence type="ECO:0000313" key="3">
    <source>
        <dbReference type="EMBL" id="QEE26824.1"/>
    </source>
</evidence>
<dbReference type="Proteomes" id="UP000321820">
    <property type="component" value="Chromosome"/>
</dbReference>
<dbReference type="OrthoDB" id="9802008at2"/>
<proteinExistence type="predicted"/>
<keyword evidence="1" id="KW-0560">Oxidoreductase</keyword>
<dbReference type="KEGG" id="talb:FTW19_01670"/>
<dbReference type="SUPFAM" id="SSF51735">
    <property type="entry name" value="NAD(P)-binding Rossmann-fold domains"/>
    <property type="match status" value="1"/>
</dbReference>
<gene>
    <name evidence="3" type="ORF">FTW19_01670</name>
</gene>
<dbReference type="Gene3D" id="3.40.50.720">
    <property type="entry name" value="NAD(P)-binding Rossmann-like Domain"/>
    <property type="match status" value="1"/>
</dbReference>
<dbReference type="GO" id="GO:0004665">
    <property type="term" value="F:prephenate dehydrogenase (NADP+) activity"/>
    <property type="evidence" value="ECO:0007669"/>
    <property type="project" value="InterPro"/>
</dbReference>
<dbReference type="Pfam" id="PF20463">
    <property type="entry name" value="PDH_C"/>
    <property type="match status" value="1"/>
</dbReference>
<dbReference type="PROSITE" id="PS51176">
    <property type="entry name" value="PDH_ADH"/>
    <property type="match status" value="1"/>
</dbReference>
<evidence type="ECO:0000259" key="2">
    <source>
        <dbReference type="PROSITE" id="PS51176"/>
    </source>
</evidence>
<dbReference type="GO" id="GO:0006571">
    <property type="term" value="P:tyrosine biosynthetic process"/>
    <property type="evidence" value="ECO:0007669"/>
    <property type="project" value="InterPro"/>
</dbReference>
<dbReference type="InterPro" id="IPR046825">
    <property type="entry name" value="PDH_C"/>
</dbReference>
<keyword evidence="4" id="KW-1185">Reference proteome</keyword>
<accession>A0A5B9E5H2</accession>
<reference evidence="3 4" key="1">
    <citation type="submission" date="2019-08" db="EMBL/GenBank/DDBJ databases">
        <title>Complete genome sequence of Terriglobus albidus strain ORNL.</title>
        <authorList>
            <person name="Podar M."/>
        </authorList>
    </citation>
    <scope>NUCLEOTIDE SEQUENCE [LARGE SCALE GENOMIC DNA]</scope>
    <source>
        <strain evidence="3 4">ORNL</strain>
    </source>
</reference>
<evidence type="ECO:0000256" key="1">
    <source>
        <dbReference type="ARBA" id="ARBA00023002"/>
    </source>
</evidence>
<dbReference type="SUPFAM" id="SSF48179">
    <property type="entry name" value="6-phosphogluconate dehydrogenase C-terminal domain-like"/>
    <property type="match status" value="1"/>
</dbReference>
<dbReference type="RefSeq" id="WP_147645971.1">
    <property type="nucleotide sequence ID" value="NZ_CP042806.1"/>
</dbReference>
<dbReference type="InterPro" id="IPR050812">
    <property type="entry name" value="Preph/Arog_dehydrog"/>
</dbReference>
<dbReference type="GO" id="GO:0008977">
    <property type="term" value="F:prephenate dehydrogenase (NAD+) activity"/>
    <property type="evidence" value="ECO:0007669"/>
    <property type="project" value="InterPro"/>
</dbReference>
<dbReference type="InterPro" id="IPR003099">
    <property type="entry name" value="Prephen_DH"/>
</dbReference>
<dbReference type="InterPro" id="IPR036291">
    <property type="entry name" value="NAD(P)-bd_dom_sf"/>
</dbReference>
<name>A0A5B9E5H2_9BACT</name>
<dbReference type="InterPro" id="IPR008927">
    <property type="entry name" value="6-PGluconate_DH-like_C_sf"/>
</dbReference>
<evidence type="ECO:0000313" key="4">
    <source>
        <dbReference type="Proteomes" id="UP000321820"/>
    </source>
</evidence>